<keyword evidence="2" id="KW-0732">Signal</keyword>
<comment type="caution">
    <text evidence="3">The sequence shown here is derived from an EMBL/GenBank/DDBJ whole genome shotgun (WGS) entry which is preliminary data.</text>
</comment>
<gene>
    <name evidence="3" type="ORF">XFF6991_390125</name>
</gene>
<dbReference type="AlphaFoldDB" id="A0A7Z7NH12"/>
<dbReference type="EMBL" id="OCZC01000065">
    <property type="protein sequence ID" value="SOO24677.1"/>
    <property type="molecule type" value="Genomic_DNA"/>
</dbReference>
<sequence length="64" mass="6563">MRHRVTATIAMAALSGCATVMNDATPPIRGDTKTADGQVVSGADCAISNDNDKDRVTVKSGQTA</sequence>
<dbReference type="PROSITE" id="PS51257">
    <property type="entry name" value="PROKAR_LIPOPROTEIN"/>
    <property type="match status" value="1"/>
</dbReference>
<feature type="signal peptide" evidence="2">
    <location>
        <begin position="1"/>
        <end position="20"/>
    </location>
</feature>
<accession>A0A7Z7NH12</accession>
<reference evidence="3 4" key="1">
    <citation type="submission" date="2017-10" db="EMBL/GenBank/DDBJ databases">
        <authorList>
            <person name="Regsiter A."/>
            <person name="William W."/>
        </authorList>
    </citation>
    <scope>NUCLEOTIDE SEQUENCE [LARGE SCALE GENOMIC DNA]</scope>
    <source>
        <strain evidence="3 4">CFBP6991</strain>
    </source>
</reference>
<feature type="chain" id="PRO_5031224669" evidence="2">
    <location>
        <begin position="21"/>
        <end position="64"/>
    </location>
</feature>
<organism evidence="3 4">
    <name type="scientific">Xanthomonas campestris pv. phaseoli</name>
    <dbReference type="NCBI Taxonomy" id="317013"/>
    <lineage>
        <taxon>Bacteria</taxon>
        <taxon>Pseudomonadati</taxon>
        <taxon>Pseudomonadota</taxon>
        <taxon>Gammaproteobacteria</taxon>
        <taxon>Lysobacterales</taxon>
        <taxon>Lysobacteraceae</taxon>
        <taxon>Xanthomonas</taxon>
    </lineage>
</organism>
<evidence type="ECO:0000313" key="3">
    <source>
        <dbReference type="EMBL" id="SOO24677.1"/>
    </source>
</evidence>
<feature type="region of interest" description="Disordered" evidence="1">
    <location>
        <begin position="45"/>
        <end position="64"/>
    </location>
</feature>
<dbReference type="Proteomes" id="UP000234345">
    <property type="component" value="Unassembled WGS sequence"/>
</dbReference>
<protein>
    <submittedName>
        <fullName evidence="3">Secreted protein</fullName>
    </submittedName>
</protein>
<evidence type="ECO:0000256" key="1">
    <source>
        <dbReference type="SAM" id="MobiDB-lite"/>
    </source>
</evidence>
<name>A0A7Z7NH12_XANCH</name>
<proteinExistence type="predicted"/>
<evidence type="ECO:0000256" key="2">
    <source>
        <dbReference type="SAM" id="SignalP"/>
    </source>
</evidence>
<evidence type="ECO:0000313" key="4">
    <source>
        <dbReference type="Proteomes" id="UP000234345"/>
    </source>
</evidence>